<evidence type="ECO:0000259" key="2">
    <source>
        <dbReference type="Pfam" id="PF00561"/>
    </source>
</evidence>
<name>A0A1G6TBC9_9BURK</name>
<feature type="domain" description="AB hydrolase-1" evidence="2">
    <location>
        <begin position="26"/>
        <end position="287"/>
    </location>
</feature>
<dbReference type="Pfam" id="PF00561">
    <property type="entry name" value="Abhydrolase_1"/>
    <property type="match status" value="1"/>
</dbReference>
<proteinExistence type="predicted"/>
<keyword evidence="4" id="KW-1185">Reference proteome</keyword>
<dbReference type="GO" id="GO:0016787">
    <property type="term" value="F:hydrolase activity"/>
    <property type="evidence" value="ECO:0007669"/>
    <property type="project" value="UniProtKB-KW"/>
</dbReference>
<dbReference type="RefSeq" id="WP_092743309.1">
    <property type="nucleotide sequence ID" value="NZ_FMZC01000005.1"/>
</dbReference>
<accession>A0A1G6TBC9</accession>
<dbReference type="PRINTS" id="PR00412">
    <property type="entry name" value="EPOXHYDRLASE"/>
</dbReference>
<dbReference type="InterPro" id="IPR000073">
    <property type="entry name" value="AB_hydrolase_1"/>
</dbReference>
<dbReference type="Gene3D" id="3.40.50.1820">
    <property type="entry name" value="alpha/beta hydrolase"/>
    <property type="match status" value="1"/>
</dbReference>
<dbReference type="SUPFAM" id="SSF53474">
    <property type="entry name" value="alpha/beta-Hydrolases"/>
    <property type="match status" value="1"/>
</dbReference>
<dbReference type="STRING" id="187868.SAMN05192589_105111"/>
<evidence type="ECO:0000256" key="1">
    <source>
        <dbReference type="ARBA" id="ARBA00022801"/>
    </source>
</evidence>
<evidence type="ECO:0000313" key="3">
    <source>
        <dbReference type="EMBL" id="SDD26343.1"/>
    </source>
</evidence>
<dbReference type="AlphaFoldDB" id="A0A1G6TBC9"/>
<dbReference type="EMBL" id="FMZC01000005">
    <property type="protein sequence ID" value="SDD26343.1"/>
    <property type="molecule type" value="Genomic_DNA"/>
</dbReference>
<gene>
    <name evidence="3" type="ORF">SAMN05192589_105111</name>
</gene>
<organism evidence="3 4">
    <name type="scientific">Paracidovorax valerianellae</name>
    <dbReference type="NCBI Taxonomy" id="187868"/>
    <lineage>
        <taxon>Bacteria</taxon>
        <taxon>Pseudomonadati</taxon>
        <taxon>Pseudomonadota</taxon>
        <taxon>Betaproteobacteria</taxon>
        <taxon>Burkholderiales</taxon>
        <taxon>Comamonadaceae</taxon>
        <taxon>Paracidovorax</taxon>
    </lineage>
</organism>
<dbReference type="Proteomes" id="UP000198781">
    <property type="component" value="Unassembled WGS sequence"/>
</dbReference>
<keyword evidence="1" id="KW-0378">Hydrolase</keyword>
<dbReference type="PANTHER" id="PTHR43329">
    <property type="entry name" value="EPOXIDE HYDROLASE"/>
    <property type="match status" value="1"/>
</dbReference>
<dbReference type="InterPro" id="IPR029058">
    <property type="entry name" value="AB_hydrolase_fold"/>
</dbReference>
<dbReference type="OrthoDB" id="2987348at2"/>
<evidence type="ECO:0000313" key="4">
    <source>
        <dbReference type="Proteomes" id="UP000198781"/>
    </source>
</evidence>
<protein>
    <submittedName>
        <fullName evidence="3">Pimeloyl-ACP methyl ester carboxylesterase</fullName>
    </submittedName>
</protein>
<dbReference type="InterPro" id="IPR000639">
    <property type="entry name" value="Epox_hydrolase-like"/>
</dbReference>
<sequence>MIDTIAHPLPHGITLQCRTRGERGRPVLLFLHGFPEGAFIWDALLDHFADPAHGGYRCVAPWLRGFAPSSHPPEAEAYRAKHLVQDITALIAAECGDGGPLAALVAHDWGGAVAWNLANQRPDLMKRLVIVNSPHPGTFLRELQSNPAQQAASQYMHFLCRPDAEALLAADDFRRLFGFFDRPDGTAPDWLTPEVRDQYRATWSGGLTGPCNYYRASPLRPPREGDAAAGALSLADAMLTVKVPTRVVWGLGDPALLPGLLQGLEQWVPTLVRTEVPGASHWIVHEQPEAVIQAIAESLRSPSGQSLQNQ</sequence>
<reference evidence="3 4" key="1">
    <citation type="submission" date="2016-10" db="EMBL/GenBank/DDBJ databases">
        <authorList>
            <person name="de Groot N.N."/>
        </authorList>
    </citation>
    <scope>NUCLEOTIDE SEQUENCE [LARGE SCALE GENOMIC DNA]</scope>
    <source>
        <strain evidence="3 4">DSM 16619</strain>
    </source>
</reference>